<proteinExistence type="predicted"/>
<name>A0ACC0MZU2_RHOML</name>
<evidence type="ECO:0000313" key="1">
    <source>
        <dbReference type="EMBL" id="KAI8546577.1"/>
    </source>
</evidence>
<keyword evidence="2" id="KW-1185">Reference proteome</keyword>
<evidence type="ECO:0000313" key="2">
    <source>
        <dbReference type="Proteomes" id="UP001062846"/>
    </source>
</evidence>
<gene>
    <name evidence="1" type="ORF">RHMOL_Rhmol07G0129500</name>
</gene>
<comment type="caution">
    <text evidence="1">The sequence shown here is derived from an EMBL/GenBank/DDBJ whole genome shotgun (WGS) entry which is preliminary data.</text>
</comment>
<reference evidence="1" key="1">
    <citation type="submission" date="2022-02" db="EMBL/GenBank/DDBJ databases">
        <title>Plant Genome Project.</title>
        <authorList>
            <person name="Zhang R.-G."/>
        </authorList>
    </citation>
    <scope>NUCLEOTIDE SEQUENCE</scope>
    <source>
        <strain evidence="1">AT1</strain>
    </source>
</reference>
<organism evidence="1 2">
    <name type="scientific">Rhododendron molle</name>
    <name type="common">Chinese azalea</name>
    <name type="synonym">Azalea mollis</name>
    <dbReference type="NCBI Taxonomy" id="49168"/>
    <lineage>
        <taxon>Eukaryota</taxon>
        <taxon>Viridiplantae</taxon>
        <taxon>Streptophyta</taxon>
        <taxon>Embryophyta</taxon>
        <taxon>Tracheophyta</taxon>
        <taxon>Spermatophyta</taxon>
        <taxon>Magnoliopsida</taxon>
        <taxon>eudicotyledons</taxon>
        <taxon>Gunneridae</taxon>
        <taxon>Pentapetalae</taxon>
        <taxon>asterids</taxon>
        <taxon>Ericales</taxon>
        <taxon>Ericaceae</taxon>
        <taxon>Ericoideae</taxon>
        <taxon>Rhodoreae</taxon>
        <taxon>Rhododendron</taxon>
    </lineage>
</organism>
<dbReference type="Proteomes" id="UP001062846">
    <property type="component" value="Chromosome 7"/>
</dbReference>
<sequence length="97" mass="11215">MKMRITAYWKVVLKRFVDSMALHLLLSVQNLVNRDMEEEIVSELMGSQRGGPDVLQRMLEESPSAARKRERLNRSIKTLKESKEVVAQIMDRITVAD</sequence>
<dbReference type="EMBL" id="CM046394">
    <property type="protein sequence ID" value="KAI8546577.1"/>
    <property type="molecule type" value="Genomic_DNA"/>
</dbReference>
<protein>
    <submittedName>
        <fullName evidence="1">Uncharacterized protein</fullName>
    </submittedName>
</protein>
<accession>A0ACC0MZU2</accession>